<reference evidence="2 3" key="1">
    <citation type="submission" date="2019-11" db="EMBL/GenBank/DDBJ databases">
        <authorList>
            <person name="Zheng R.K."/>
            <person name="Sun C.M."/>
        </authorList>
    </citation>
    <scope>NUCLEOTIDE SEQUENCE [LARGE SCALE GENOMIC DNA]</scope>
    <source>
        <strain evidence="2 3">WC007</strain>
    </source>
</reference>
<evidence type="ECO:0000259" key="1">
    <source>
        <dbReference type="Pfam" id="PF25056"/>
    </source>
</evidence>
<proteinExistence type="predicted"/>
<dbReference type="InterPro" id="IPR056695">
    <property type="entry name" value="DUF7793"/>
</dbReference>
<accession>A0A6I6JVI4</accession>
<evidence type="ECO:0000313" key="3">
    <source>
        <dbReference type="Proteomes" id="UP000428260"/>
    </source>
</evidence>
<dbReference type="EMBL" id="CP046401">
    <property type="protein sequence ID" value="QGY45309.1"/>
    <property type="molecule type" value="Genomic_DNA"/>
</dbReference>
<evidence type="ECO:0000313" key="2">
    <source>
        <dbReference type="EMBL" id="QGY45309.1"/>
    </source>
</evidence>
<dbReference type="KEGG" id="mcos:GM418_17000"/>
<protein>
    <recommendedName>
        <fullName evidence="1">DUF7793 domain-containing protein</fullName>
    </recommendedName>
</protein>
<organism evidence="2 3">
    <name type="scientific">Maribellus comscasis</name>
    <dbReference type="NCBI Taxonomy" id="2681766"/>
    <lineage>
        <taxon>Bacteria</taxon>
        <taxon>Pseudomonadati</taxon>
        <taxon>Bacteroidota</taxon>
        <taxon>Bacteroidia</taxon>
        <taxon>Marinilabiliales</taxon>
        <taxon>Prolixibacteraceae</taxon>
        <taxon>Maribellus</taxon>
    </lineage>
</organism>
<sequence>MKEQIKISKISENEYLVGNNITSLMNPNTILVEAVGDQTDELALALKKVCEQLAAPVTGKINYLIDLNRCGKNSKKARATWIEMNSQERTSFVALYGLHPVAKVLATFIMGASGKKNFRFFNRREEALVWLTQMNGTINND</sequence>
<dbReference type="Pfam" id="PF25056">
    <property type="entry name" value="DUF7793"/>
    <property type="match status" value="1"/>
</dbReference>
<gene>
    <name evidence="2" type="ORF">GM418_17000</name>
</gene>
<keyword evidence="3" id="KW-1185">Reference proteome</keyword>
<name>A0A6I6JVI4_9BACT</name>
<dbReference type="Gene3D" id="3.40.970.30">
    <property type="entry name" value="yp_829618.1 like domains"/>
    <property type="match status" value="1"/>
</dbReference>
<feature type="domain" description="DUF7793" evidence="1">
    <location>
        <begin position="54"/>
        <end position="134"/>
    </location>
</feature>
<dbReference type="Proteomes" id="UP000428260">
    <property type="component" value="Chromosome"/>
</dbReference>
<dbReference type="RefSeq" id="WP_158868439.1">
    <property type="nucleotide sequence ID" value="NZ_CP046401.1"/>
</dbReference>
<dbReference type="AlphaFoldDB" id="A0A6I6JVI4"/>